<dbReference type="Proteomes" id="UP000059680">
    <property type="component" value="Chromosome 5"/>
</dbReference>
<feature type="region of interest" description="Disordered" evidence="1">
    <location>
        <begin position="1"/>
        <end position="30"/>
    </location>
</feature>
<accession>A0A0P0WQH3</accession>
<feature type="compositionally biased region" description="Acidic residues" evidence="1">
    <location>
        <begin position="1"/>
        <end position="11"/>
    </location>
</feature>
<gene>
    <name evidence="2" type="ordered locus">Os05g0561000</name>
    <name evidence="2" type="ORF">OSNPB_050561000</name>
</gene>
<feature type="region of interest" description="Disordered" evidence="1">
    <location>
        <begin position="211"/>
        <end position="255"/>
    </location>
</feature>
<proteinExistence type="predicted"/>
<reference evidence="2 3" key="3">
    <citation type="journal article" date="2013" name="Rice">
        <title>Improvement of the Oryza sativa Nipponbare reference genome using next generation sequence and optical map data.</title>
        <authorList>
            <person name="Kawahara Y."/>
            <person name="de la Bastide M."/>
            <person name="Hamilton J.P."/>
            <person name="Kanamori H."/>
            <person name="McCombie W.R."/>
            <person name="Ouyang S."/>
            <person name="Schwartz D.C."/>
            <person name="Tanaka T."/>
            <person name="Wu J."/>
            <person name="Zhou S."/>
            <person name="Childs K.L."/>
            <person name="Davidson R.M."/>
            <person name="Lin H."/>
            <person name="Quesada-Ocampo L."/>
            <person name="Vaillancourt B."/>
            <person name="Sakai H."/>
            <person name="Lee S.S."/>
            <person name="Kim J."/>
            <person name="Numa H."/>
            <person name="Itoh T."/>
            <person name="Buell C.R."/>
            <person name="Matsumoto T."/>
        </authorList>
    </citation>
    <scope>NUCLEOTIDE SEQUENCE [LARGE SCALE GENOMIC DNA]</scope>
    <source>
        <strain evidence="3">cv. Nipponbare</strain>
    </source>
</reference>
<organism evidence="2 3">
    <name type="scientific">Oryza sativa subsp. japonica</name>
    <name type="common">Rice</name>
    <dbReference type="NCBI Taxonomy" id="39947"/>
    <lineage>
        <taxon>Eukaryota</taxon>
        <taxon>Viridiplantae</taxon>
        <taxon>Streptophyta</taxon>
        <taxon>Embryophyta</taxon>
        <taxon>Tracheophyta</taxon>
        <taxon>Spermatophyta</taxon>
        <taxon>Magnoliopsida</taxon>
        <taxon>Liliopsida</taxon>
        <taxon>Poales</taxon>
        <taxon>Poaceae</taxon>
        <taxon>BOP clade</taxon>
        <taxon>Oryzoideae</taxon>
        <taxon>Oryzeae</taxon>
        <taxon>Oryzinae</taxon>
        <taxon>Oryza</taxon>
        <taxon>Oryza sativa</taxon>
    </lineage>
</organism>
<keyword evidence="3" id="KW-1185">Reference proteome</keyword>
<sequence length="255" mass="27828">LEGVADVDEEGIGVGGHGDPAGRGGVVSAEEDLEARGAVGPEHGDDLWVRVLPEARHAALVPVAARREEARRVVVHPQHLVAALAPHHHPPQHAPPLLRRPQPQPLRHQLHHPAPHPPHRPRVRLHRRPQRRRQRRAAGRGGAGREEEVLQPPHVAVRPDALAAVAEGPGGAGHVELLLVREREERHGARLQRVGEPRGDAVVGRLEEPQGAARVGHRRRRARCRQVDARDDSLRPGIGALGAPHQRDVLDGARR</sequence>
<evidence type="ECO:0000313" key="3">
    <source>
        <dbReference type="Proteomes" id="UP000059680"/>
    </source>
</evidence>
<feature type="compositionally biased region" description="Basic and acidic residues" evidence="1">
    <location>
        <begin position="225"/>
        <end position="234"/>
    </location>
</feature>
<feature type="compositionally biased region" description="Basic residues" evidence="1">
    <location>
        <begin position="108"/>
        <end position="138"/>
    </location>
</feature>
<reference evidence="3" key="1">
    <citation type="journal article" date="2005" name="Nature">
        <title>The map-based sequence of the rice genome.</title>
        <authorList>
            <consortium name="International rice genome sequencing project (IRGSP)"/>
            <person name="Matsumoto T."/>
            <person name="Wu J."/>
            <person name="Kanamori H."/>
            <person name="Katayose Y."/>
            <person name="Fujisawa M."/>
            <person name="Namiki N."/>
            <person name="Mizuno H."/>
            <person name="Yamamoto K."/>
            <person name="Antonio B.A."/>
            <person name="Baba T."/>
            <person name="Sakata K."/>
            <person name="Nagamura Y."/>
            <person name="Aoki H."/>
            <person name="Arikawa K."/>
            <person name="Arita K."/>
            <person name="Bito T."/>
            <person name="Chiden Y."/>
            <person name="Fujitsuka N."/>
            <person name="Fukunaka R."/>
            <person name="Hamada M."/>
            <person name="Harada C."/>
            <person name="Hayashi A."/>
            <person name="Hijishita S."/>
            <person name="Honda M."/>
            <person name="Hosokawa S."/>
            <person name="Ichikawa Y."/>
            <person name="Idonuma A."/>
            <person name="Iijima M."/>
            <person name="Ikeda M."/>
            <person name="Ikeno M."/>
            <person name="Ito K."/>
            <person name="Ito S."/>
            <person name="Ito T."/>
            <person name="Ito Y."/>
            <person name="Ito Y."/>
            <person name="Iwabuchi A."/>
            <person name="Kamiya K."/>
            <person name="Karasawa W."/>
            <person name="Kurita K."/>
            <person name="Katagiri S."/>
            <person name="Kikuta A."/>
            <person name="Kobayashi H."/>
            <person name="Kobayashi N."/>
            <person name="Machita K."/>
            <person name="Maehara T."/>
            <person name="Masukawa M."/>
            <person name="Mizubayashi T."/>
            <person name="Mukai Y."/>
            <person name="Nagasaki H."/>
            <person name="Nagata Y."/>
            <person name="Naito S."/>
            <person name="Nakashima M."/>
            <person name="Nakama Y."/>
            <person name="Nakamichi Y."/>
            <person name="Nakamura M."/>
            <person name="Meguro A."/>
            <person name="Negishi M."/>
            <person name="Ohta I."/>
            <person name="Ohta T."/>
            <person name="Okamoto M."/>
            <person name="Ono N."/>
            <person name="Saji S."/>
            <person name="Sakaguchi M."/>
            <person name="Sakai K."/>
            <person name="Shibata M."/>
            <person name="Shimokawa T."/>
            <person name="Song J."/>
            <person name="Takazaki Y."/>
            <person name="Terasawa K."/>
            <person name="Tsugane M."/>
            <person name="Tsuji K."/>
            <person name="Ueda S."/>
            <person name="Waki K."/>
            <person name="Yamagata H."/>
            <person name="Yamamoto M."/>
            <person name="Yamamoto S."/>
            <person name="Yamane H."/>
            <person name="Yoshiki S."/>
            <person name="Yoshihara R."/>
            <person name="Yukawa K."/>
            <person name="Zhong H."/>
            <person name="Yano M."/>
            <person name="Yuan Q."/>
            <person name="Ouyang S."/>
            <person name="Liu J."/>
            <person name="Jones K.M."/>
            <person name="Gansberger K."/>
            <person name="Moffat K."/>
            <person name="Hill J."/>
            <person name="Bera J."/>
            <person name="Fadrosh D."/>
            <person name="Jin S."/>
            <person name="Johri S."/>
            <person name="Kim M."/>
            <person name="Overton L."/>
            <person name="Reardon M."/>
            <person name="Tsitrin T."/>
            <person name="Vuong H."/>
            <person name="Weaver B."/>
            <person name="Ciecko A."/>
            <person name="Tallon L."/>
            <person name="Jackson J."/>
            <person name="Pai G."/>
            <person name="Aken S.V."/>
            <person name="Utterback T."/>
            <person name="Reidmuller S."/>
            <person name="Feldblyum T."/>
            <person name="Hsiao J."/>
            <person name="Zismann V."/>
            <person name="Iobst S."/>
            <person name="de Vazeille A.R."/>
            <person name="Buell C.R."/>
            <person name="Ying K."/>
            <person name="Li Y."/>
            <person name="Lu T."/>
            <person name="Huang Y."/>
            <person name="Zhao Q."/>
            <person name="Feng Q."/>
            <person name="Zhang L."/>
            <person name="Zhu J."/>
            <person name="Weng Q."/>
            <person name="Mu J."/>
            <person name="Lu Y."/>
            <person name="Fan D."/>
            <person name="Liu Y."/>
            <person name="Guan J."/>
            <person name="Zhang Y."/>
            <person name="Yu S."/>
            <person name="Liu X."/>
            <person name="Zhang Y."/>
            <person name="Hong G."/>
            <person name="Han B."/>
            <person name="Choisne N."/>
            <person name="Demange N."/>
            <person name="Orjeda G."/>
            <person name="Samain S."/>
            <person name="Cattolico L."/>
            <person name="Pelletier E."/>
            <person name="Couloux A."/>
            <person name="Segurens B."/>
            <person name="Wincker P."/>
            <person name="D'Hont A."/>
            <person name="Scarpelli C."/>
            <person name="Weissenbach J."/>
            <person name="Salanoubat M."/>
            <person name="Quetier F."/>
            <person name="Yu Y."/>
            <person name="Kim H.R."/>
            <person name="Rambo T."/>
            <person name="Currie J."/>
            <person name="Collura K."/>
            <person name="Luo M."/>
            <person name="Yang T."/>
            <person name="Ammiraju J.S.S."/>
            <person name="Engler F."/>
            <person name="Soderlund C."/>
            <person name="Wing R.A."/>
            <person name="Palmer L.E."/>
            <person name="de la Bastide M."/>
            <person name="Spiegel L."/>
            <person name="Nascimento L."/>
            <person name="Zutavern T."/>
            <person name="O'Shaughnessy A."/>
            <person name="Dike S."/>
            <person name="Dedhia N."/>
            <person name="Preston R."/>
            <person name="Balija V."/>
            <person name="McCombie W.R."/>
            <person name="Chow T."/>
            <person name="Chen H."/>
            <person name="Chung M."/>
            <person name="Chen C."/>
            <person name="Shaw J."/>
            <person name="Wu H."/>
            <person name="Hsiao K."/>
            <person name="Chao Y."/>
            <person name="Chu M."/>
            <person name="Cheng C."/>
            <person name="Hour A."/>
            <person name="Lee P."/>
            <person name="Lin S."/>
            <person name="Lin Y."/>
            <person name="Liou J."/>
            <person name="Liu S."/>
            <person name="Hsing Y."/>
            <person name="Raghuvanshi S."/>
            <person name="Mohanty A."/>
            <person name="Bharti A.K."/>
            <person name="Gaur A."/>
            <person name="Gupta V."/>
            <person name="Kumar D."/>
            <person name="Ravi V."/>
            <person name="Vij S."/>
            <person name="Kapur A."/>
            <person name="Khurana P."/>
            <person name="Khurana P."/>
            <person name="Khurana J.P."/>
            <person name="Tyagi A.K."/>
            <person name="Gaikwad K."/>
            <person name="Singh A."/>
            <person name="Dalal V."/>
            <person name="Srivastava S."/>
            <person name="Dixit A."/>
            <person name="Pal A.K."/>
            <person name="Ghazi I.A."/>
            <person name="Yadav M."/>
            <person name="Pandit A."/>
            <person name="Bhargava A."/>
            <person name="Sureshbabu K."/>
            <person name="Batra K."/>
            <person name="Sharma T.R."/>
            <person name="Mohapatra T."/>
            <person name="Singh N.K."/>
            <person name="Messing J."/>
            <person name="Nelson A.B."/>
            <person name="Fuks G."/>
            <person name="Kavchok S."/>
            <person name="Keizer G."/>
            <person name="Linton E."/>
            <person name="Llaca V."/>
            <person name="Song R."/>
            <person name="Tanyolac B."/>
            <person name="Young S."/>
            <person name="Ho-Il K."/>
            <person name="Hahn J.H."/>
            <person name="Sangsakoo G."/>
            <person name="Vanavichit A."/>
            <person name="de Mattos Luiz.A.T."/>
            <person name="Zimmer P.D."/>
            <person name="Malone G."/>
            <person name="Dellagostin O."/>
            <person name="de Oliveira A.C."/>
            <person name="Bevan M."/>
            <person name="Bancroft I."/>
            <person name="Minx P."/>
            <person name="Cordum H."/>
            <person name="Wilson R."/>
            <person name="Cheng Z."/>
            <person name="Jin W."/>
            <person name="Jiang J."/>
            <person name="Leong S.A."/>
            <person name="Iwama H."/>
            <person name="Gojobori T."/>
            <person name="Itoh T."/>
            <person name="Niimura Y."/>
            <person name="Fujii Y."/>
            <person name="Habara T."/>
            <person name="Sakai H."/>
            <person name="Sato Y."/>
            <person name="Wilson G."/>
            <person name="Kumar K."/>
            <person name="McCouch S."/>
            <person name="Juretic N."/>
            <person name="Hoen D."/>
            <person name="Wright S."/>
            <person name="Bruskiewich R."/>
            <person name="Bureau T."/>
            <person name="Miyao A."/>
            <person name="Hirochika H."/>
            <person name="Nishikawa T."/>
            <person name="Kadowaki K."/>
            <person name="Sugiura M."/>
            <person name="Burr B."/>
            <person name="Sasaki T."/>
        </authorList>
    </citation>
    <scope>NUCLEOTIDE SEQUENCE [LARGE SCALE GENOMIC DNA]</scope>
    <source>
        <strain evidence="3">cv. Nipponbare</strain>
    </source>
</reference>
<feature type="compositionally biased region" description="Gly residues" evidence="1">
    <location>
        <begin position="12"/>
        <end position="25"/>
    </location>
</feature>
<evidence type="ECO:0000256" key="1">
    <source>
        <dbReference type="SAM" id="MobiDB-lite"/>
    </source>
</evidence>
<reference evidence="2 3" key="2">
    <citation type="journal article" date="2013" name="Plant Cell Physiol.">
        <title>Rice Annotation Project Database (RAP-DB): an integrative and interactive database for rice genomics.</title>
        <authorList>
            <person name="Sakai H."/>
            <person name="Lee S.S."/>
            <person name="Tanaka T."/>
            <person name="Numa H."/>
            <person name="Kim J."/>
            <person name="Kawahara Y."/>
            <person name="Wakimoto H."/>
            <person name="Yang C.C."/>
            <person name="Iwamoto M."/>
            <person name="Abe T."/>
            <person name="Yamada Y."/>
            <person name="Muto A."/>
            <person name="Inokuchi H."/>
            <person name="Ikemura T."/>
            <person name="Matsumoto T."/>
            <person name="Sasaki T."/>
            <person name="Itoh T."/>
        </authorList>
    </citation>
    <scope>NUCLEOTIDE SEQUENCE [LARGE SCALE GENOMIC DNA]</scope>
    <source>
        <strain evidence="3">cv. Nipponbare</strain>
    </source>
</reference>
<dbReference type="PaxDb" id="39947-A0A0P0WQH3"/>
<feature type="compositionally biased region" description="Low complexity" evidence="1">
    <location>
        <begin position="95"/>
        <end position="107"/>
    </location>
</feature>
<feature type="non-terminal residue" evidence="2">
    <location>
        <position position="1"/>
    </location>
</feature>
<dbReference type="InParanoid" id="A0A0P0WQH3"/>
<evidence type="ECO:0000313" key="2">
    <source>
        <dbReference type="EMBL" id="BAS95319.1"/>
    </source>
</evidence>
<feature type="non-terminal residue" evidence="2">
    <location>
        <position position="255"/>
    </location>
</feature>
<dbReference type="EMBL" id="AP014961">
    <property type="protein sequence ID" value="BAS95319.1"/>
    <property type="molecule type" value="Genomic_DNA"/>
</dbReference>
<feature type="compositionally biased region" description="Basic and acidic residues" evidence="1">
    <location>
        <begin position="245"/>
        <end position="255"/>
    </location>
</feature>
<name>A0A0P0WQH3_ORYSJ</name>
<dbReference type="AlphaFoldDB" id="A0A0P0WQH3"/>
<protein>
    <submittedName>
        <fullName evidence="2">Os05g0561000 protein</fullName>
    </submittedName>
</protein>
<feature type="compositionally biased region" description="Basic residues" evidence="1">
    <location>
        <begin position="215"/>
        <end position="224"/>
    </location>
</feature>
<feature type="region of interest" description="Disordered" evidence="1">
    <location>
        <begin position="86"/>
        <end position="153"/>
    </location>
</feature>